<sequence length="388" mass="42830">MRLARRLEGLTSAIFSEMDDWRRRVASQGIDVINLSIGSPDQPPPEHIVRVLAEEVTKPGNFGYALTDGIQEFRQAVSQWYERRFGVVVDPSTEVLALMGSQDGLAHIYFAFIDPGDIALIPDPGYPVYTAGILLAGGTKYPLPLLAENNFLPRLDQIPPDVARKAKLMIINYPNNPVAAVADLEFFQEVVDFAKEYDIVVCHDLAYSELAFDGYRPPSFLQVPGAKEVGVEFHSLSKTYNMAGCRIGFVAGNRDVIKALSLIKSNIDFGIFKPIQLAGVSALTGSQEWVKGMVSKYAKRRDVLVDGLREIGWQVPKPKASMFVWAPLPPGFTSSREFAIDLVQKTGVVVVPGIAFGERGEGYVRMALVCEEDRLREAVARIAKAYSF</sequence>
<dbReference type="EC" id="2.6.1.-" evidence="4"/>
<organism evidence="6 7">
    <name type="scientific">Calderihabitans maritimus</name>
    <dbReference type="NCBI Taxonomy" id="1246530"/>
    <lineage>
        <taxon>Bacteria</taxon>
        <taxon>Bacillati</taxon>
        <taxon>Bacillota</taxon>
        <taxon>Clostridia</taxon>
        <taxon>Neomoorellales</taxon>
        <taxon>Calderihabitantaceae</taxon>
        <taxon>Calderihabitans</taxon>
    </lineage>
</organism>
<proteinExistence type="inferred from homology"/>
<dbReference type="OrthoDB" id="9803354at2"/>
<dbReference type="PANTHER" id="PTHR42832:SF3">
    <property type="entry name" value="L-GLUTAMINE--4-(METHYLSULFANYL)-2-OXOBUTANOATE AMINOTRANSFERASE"/>
    <property type="match status" value="1"/>
</dbReference>
<evidence type="ECO:0000256" key="2">
    <source>
        <dbReference type="ARBA" id="ARBA00022576"/>
    </source>
</evidence>
<keyword evidence="3 4" id="KW-0808">Transferase</keyword>
<evidence type="ECO:0000313" key="7">
    <source>
        <dbReference type="Proteomes" id="UP000197032"/>
    </source>
</evidence>
<dbReference type="Gene3D" id="3.40.640.10">
    <property type="entry name" value="Type I PLP-dependent aspartate aminotransferase-like (Major domain)"/>
    <property type="match status" value="1"/>
</dbReference>
<dbReference type="NCBIfam" id="NF006756">
    <property type="entry name" value="PRK09276.1"/>
    <property type="match status" value="1"/>
</dbReference>
<evidence type="ECO:0000256" key="4">
    <source>
        <dbReference type="RuleBase" id="RU000481"/>
    </source>
</evidence>
<evidence type="ECO:0000259" key="5">
    <source>
        <dbReference type="Pfam" id="PF00155"/>
    </source>
</evidence>
<comment type="cofactor">
    <cofactor evidence="1 4">
        <name>pyridoxal 5'-phosphate</name>
        <dbReference type="ChEBI" id="CHEBI:597326"/>
    </cofactor>
</comment>
<accession>A0A1Z5HPS2</accession>
<dbReference type="Proteomes" id="UP000197032">
    <property type="component" value="Unassembled WGS sequence"/>
</dbReference>
<comment type="caution">
    <text evidence="6">The sequence shown here is derived from an EMBL/GenBank/DDBJ whole genome shotgun (WGS) entry which is preliminary data.</text>
</comment>
<feature type="domain" description="Aminotransferase class I/classII large" evidence="5">
    <location>
        <begin position="31"/>
        <end position="382"/>
    </location>
</feature>
<dbReference type="EMBL" id="BDGJ01000018">
    <property type="protein sequence ID" value="GAW91532.1"/>
    <property type="molecule type" value="Genomic_DNA"/>
</dbReference>
<dbReference type="Gene3D" id="3.90.1150.10">
    <property type="entry name" value="Aspartate Aminotransferase, domain 1"/>
    <property type="match status" value="1"/>
</dbReference>
<dbReference type="InterPro" id="IPR050881">
    <property type="entry name" value="LL-DAP_aminotransferase"/>
</dbReference>
<dbReference type="CDD" id="cd00609">
    <property type="entry name" value="AAT_like"/>
    <property type="match status" value="1"/>
</dbReference>
<dbReference type="SUPFAM" id="SSF53383">
    <property type="entry name" value="PLP-dependent transferases"/>
    <property type="match status" value="1"/>
</dbReference>
<dbReference type="InterPro" id="IPR015422">
    <property type="entry name" value="PyrdxlP-dep_Trfase_small"/>
</dbReference>
<protein>
    <recommendedName>
        <fullName evidence="4">Aminotransferase</fullName>
        <ecNumber evidence="4">2.6.1.-</ecNumber>
    </recommendedName>
</protein>
<evidence type="ECO:0000313" key="6">
    <source>
        <dbReference type="EMBL" id="GAW91532.1"/>
    </source>
</evidence>
<dbReference type="PROSITE" id="PS00105">
    <property type="entry name" value="AA_TRANSFER_CLASS_1"/>
    <property type="match status" value="1"/>
</dbReference>
<name>A0A1Z5HPS2_9FIRM</name>
<gene>
    <name evidence="6" type="ORF">KKC1_06930</name>
</gene>
<comment type="similarity">
    <text evidence="4">Belongs to the class-I pyridoxal-phosphate-dependent aminotransferase family.</text>
</comment>
<dbReference type="InterPro" id="IPR015424">
    <property type="entry name" value="PyrdxlP-dep_Trfase"/>
</dbReference>
<dbReference type="GO" id="GO:0030170">
    <property type="term" value="F:pyridoxal phosphate binding"/>
    <property type="evidence" value="ECO:0007669"/>
    <property type="project" value="InterPro"/>
</dbReference>
<keyword evidence="2 4" id="KW-0032">Aminotransferase</keyword>
<dbReference type="InterPro" id="IPR004839">
    <property type="entry name" value="Aminotransferase_I/II_large"/>
</dbReference>
<dbReference type="InterPro" id="IPR004838">
    <property type="entry name" value="NHTrfase_class1_PyrdxlP-BS"/>
</dbReference>
<dbReference type="RefSeq" id="WP_088553048.1">
    <property type="nucleotide sequence ID" value="NZ_BDGJ01000018.1"/>
</dbReference>
<reference evidence="7" key="1">
    <citation type="journal article" date="2017" name="Appl. Environ. Microbiol.">
        <title>Genomic analysis of Calderihabitans maritimus KKC1, a thermophilic hydrogenogenic carboxydotrophic bacterium isolated from marine sediment.</title>
        <authorList>
            <person name="Omae K."/>
            <person name="Yoneda Y."/>
            <person name="Fukuyama Y."/>
            <person name="Yoshida T."/>
            <person name="Sako Y."/>
        </authorList>
    </citation>
    <scope>NUCLEOTIDE SEQUENCE [LARGE SCALE GENOMIC DNA]</scope>
    <source>
        <strain evidence="7">KKC1</strain>
    </source>
</reference>
<dbReference type="GO" id="GO:0008483">
    <property type="term" value="F:transaminase activity"/>
    <property type="evidence" value="ECO:0007669"/>
    <property type="project" value="UniProtKB-KW"/>
</dbReference>
<keyword evidence="7" id="KW-1185">Reference proteome</keyword>
<dbReference type="PANTHER" id="PTHR42832">
    <property type="entry name" value="AMINO ACID AMINOTRANSFERASE"/>
    <property type="match status" value="1"/>
</dbReference>
<evidence type="ECO:0000256" key="1">
    <source>
        <dbReference type="ARBA" id="ARBA00001933"/>
    </source>
</evidence>
<dbReference type="InterPro" id="IPR015421">
    <property type="entry name" value="PyrdxlP-dep_Trfase_major"/>
</dbReference>
<dbReference type="Pfam" id="PF00155">
    <property type="entry name" value="Aminotran_1_2"/>
    <property type="match status" value="1"/>
</dbReference>
<evidence type="ECO:0000256" key="3">
    <source>
        <dbReference type="ARBA" id="ARBA00022679"/>
    </source>
</evidence>
<dbReference type="AlphaFoldDB" id="A0A1Z5HPS2"/>